<dbReference type="EMBL" id="JASPKZ010009235">
    <property type="protein sequence ID" value="KAJ9577898.1"/>
    <property type="molecule type" value="Genomic_DNA"/>
</dbReference>
<feature type="region of interest" description="Disordered" evidence="1">
    <location>
        <begin position="48"/>
        <end position="93"/>
    </location>
</feature>
<evidence type="ECO:0000256" key="1">
    <source>
        <dbReference type="SAM" id="MobiDB-lite"/>
    </source>
</evidence>
<dbReference type="Proteomes" id="UP001233999">
    <property type="component" value="Unassembled WGS sequence"/>
</dbReference>
<comment type="caution">
    <text evidence="2">The sequence shown here is derived from an EMBL/GenBank/DDBJ whole genome shotgun (WGS) entry which is preliminary data.</text>
</comment>
<evidence type="ECO:0000313" key="3">
    <source>
        <dbReference type="Proteomes" id="UP001233999"/>
    </source>
</evidence>
<feature type="non-terminal residue" evidence="2">
    <location>
        <position position="1"/>
    </location>
</feature>
<evidence type="ECO:0000313" key="2">
    <source>
        <dbReference type="EMBL" id="KAJ9577898.1"/>
    </source>
</evidence>
<name>A0AAD7ZDC8_DIPPU</name>
<organism evidence="2 3">
    <name type="scientific">Diploptera punctata</name>
    <name type="common">Pacific beetle cockroach</name>
    <dbReference type="NCBI Taxonomy" id="6984"/>
    <lineage>
        <taxon>Eukaryota</taxon>
        <taxon>Metazoa</taxon>
        <taxon>Ecdysozoa</taxon>
        <taxon>Arthropoda</taxon>
        <taxon>Hexapoda</taxon>
        <taxon>Insecta</taxon>
        <taxon>Pterygota</taxon>
        <taxon>Neoptera</taxon>
        <taxon>Polyneoptera</taxon>
        <taxon>Dictyoptera</taxon>
        <taxon>Blattodea</taxon>
        <taxon>Blaberoidea</taxon>
        <taxon>Blaberidae</taxon>
        <taxon>Diplopterinae</taxon>
        <taxon>Diploptera</taxon>
    </lineage>
</organism>
<accession>A0AAD7ZDC8</accession>
<gene>
    <name evidence="2" type="ORF">L9F63_025244</name>
</gene>
<reference evidence="2" key="2">
    <citation type="submission" date="2023-05" db="EMBL/GenBank/DDBJ databases">
        <authorList>
            <person name="Fouks B."/>
        </authorList>
    </citation>
    <scope>NUCLEOTIDE SEQUENCE</scope>
    <source>
        <strain evidence="2">Stay&amp;Tobe</strain>
        <tissue evidence="2">Testes</tissue>
    </source>
</reference>
<sequence length="110" mass="12903">MEEDMWRHFYEKIKESESKKEISEHDIRIQELDGGFFEKFGTLLKEQTEDGMAPVGEDPEPRNVEEQEEMSEGDSGLVLQDSDTEPEELDKNDLITDAMGWNHIIDYHFH</sequence>
<reference evidence="2" key="1">
    <citation type="journal article" date="2023" name="IScience">
        <title>Live-bearing cockroach genome reveals convergent evolutionary mechanisms linked to viviparity in insects and beyond.</title>
        <authorList>
            <person name="Fouks B."/>
            <person name="Harrison M.C."/>
            <person name="Mikhailova A.A."/>
            <person name="Marchal E."/>
            <person name="English S."/>
            <person name="Carruthers M."/>
            <person name="Jennings E.C."/>
            <person name="Chiamaka E.L."/>
            <person name="Frigard R.A."/>
            <person name="Pippel M."/>
            <person name="Attardo G.M."/>
            <person name="Benoit J.B."/>
            <person name="Bornberg-Bauer E."/>
            <person name="Tobe S.S."/>
        </authorList>
    </citation>
    <scope>NUCLEOTIDE SEQUENCE</scope>
    <source>
        <strain evidence="2">Stay&amp;Tobe</strain>
    </source>
</reference>
<keyword evidence="3" id="KW-1185">Reference proteome</keyword>
<dbReference type="AlphaFoldDB" id="A0AAD7ZDC8"/>
<proteinExistence type="predicted"/>
<protein>
    <submittedName>
        <fullName evidence="2">Uncharacterized protein</fullName>
    </submittedName>
</protein>